<dbReference type="EC" id="4.2.1.91" evidence="3"/>
<evidence type="ECO:0000256" key="2">
    <source>
        <dbReference type="ARBA" id="ARBA00004929"/>
    </source>
</evidence>
<evidence type="ECO:0000256" key="4">
    <source>
        <dbReference type="ARBA" id="ARBA00022605"/>
    </source>
</evidence>
<evidence type="ECO:0000256" key="7">
    <source>
        <dbReference type="ARBA" id="ARBA00023239"/>
    </source>
</evidence>
<dbReference type="UniPathway" id="UPA00121">
    <property type="reaction ID" value="UER00344"/>
</dbReference>
<name>A0A7J7M9B8_9MAGN</name>
<protein>
    <recommendedName>
        <fullName evidence="3">arogenate dehydratase</fullName>
        <ecNumber evidence="3">4.2.1.91</ecNumber>
    </recommendedName>
</protein>
<dbReference type="Proteomes" id="UP000541444">
    <property type="component" value="Unassembled WGS sequence"/>
</dbReference>
<dbReference type="PROSITE" id="PS00858">
    <property type="entry name" value="PREPHENATE_DEHYDR_2"/>
    <property type="match status" value="1"/>
</dbReference>
<evidence type="ECO:0000256" key="1">
    <source>
        <dbReference type="ARBA" id="ARBA00004470"/>
    </source>
</evidence>
<dbReference type="Gene3D" id="3.30.70.260">
    <property type="match status" value="1"/>
</dbReference>
<evidence type="ECO:0000256" key="3">
    <source>
        <dbReference type="ARBA" id="ARBA00013259"/>
    </source>
</evidence>
<proteinExistence type="predicted"/>
<dbReference type="GO" id="GO:0047769">
    <property type="term" value="F:arogenate dehydratase activity"/>
    <property type="evidence" value="ECO:0007669"/>
    <property type="project" value="UniProtKB-EC"/>
</dbReference>
<comment type="subcellular location">
    <subcellularLocation>
        <location evidence="1">Plastid</location>
        <location evidence="1">Chloroplast stroma</location>
    </subcellularLocation>
</comment>
<comment type="catalytic activity">
    <reaction evidence="8">
        <text>L-arogenate + H(+) = L-phenylalanine + CO2 + H2O</text>
        <dbReference type="Rhea" id="RHEA:12536"/>
        <dbReference type="ChEBI" id="CHEBI:15377"/>
        <dbReference type="ChEBI" id="CHEBI:15378"/>
        <dbReference type="ChEBI" id="CHEBI:16526"/>
        <dbReference type="ChEBI" id="CHEBI:58095"/>
        <dbReference type="ChEBI" id="CHEBI:58180"/>
        <dbReference type="EC" id="4.2.1.91"/>
    </reaction>
    <physiologicalReaction direction="left-to-right" evidence="8">
        <dbReference type="Rhea" id="RHEA:12537"/>
    </physiologicalReaction>
</comment>
<dbReference type="SUPFAM" id="SSF53850">
    <property type="entry name" value="Periplasmic binding protein-like II"/>
    <property type="match status" value="1"/>
</dbReference>
<dbReference type="PANTHER" id="PTHR21022">
    <property type="entry name" value="PREPHENATE DEHYDRATASE P PROTEIN"/>
    <property type="match status" value="1"/>
</dbReference>
<dbReference type="InterPro" id="IPR045865">
    <property type="entry name" value="ACT-like_dom_sf"/>
</dbReference>
<dbReference type="PANTHER" id="PTHR21022:SF42">
    <property type="entry name" value="AROGENATE DEHYDRATASE_PREPHENATE DEHYDRATASE 2, CHLOROPLASTIC"/>
    <property type="match status" value="1"/>
</dbReference>
<keyword evidence="6" id="KW-0584">Phenylalanine biosynthesis</keyword>
<keyword evidence="12" id="KW-1185">Reference proteome</keyword>
<dbReference type="GO" id="GO:0009570">
    <property type="term" value="C:chloroplast stroma"/>
    <property type="evidence" value="ECO:0007669"/>
    <property type="project" value="UniProtKB-SubCell"/>
</dbReference>
<dbReference type="CDD" id="cd04905">
    <property type="entry name" value="ACT_CM-PDT"/>
    <property type="match status" value="1"/>
</dbReference>
<dbReference type="FunFam" id="3.30.70.260:FF:000028">
    <property type="entry name" value="Arogenate dehydratase"/>
    <property type="match status" value="1"/>
</dbReference>
<reference evidence="11 12" key="1">
    <citation type="journal article" date="2020" name="IScience">
        <title>Genome Sequencing of the Endangered Kingdonia uniflora (Circaeasteraceae, Ranunculales) Reveals Potential Mechanisms of Evolutionary Specialization.</title>
        <authorList>
            <person name="Sun Y."/>
            <person name="Deng T."/>
            <person name="Zhang A."/>
            <person name="Moore M.J."/>
            <person name="Landis J.B."/>
            <person name="Lin N."/>
            <person name="Zhang H."/>
            <person name="Zhang X."/>
            <person name="Huang J."/>
            <person name="Zhang X."/>
            <person name="Sun H."/>
            <person name="Wang H."/>
        </authorList>
    </citation>
    <scope>NUCLEOTIDE SEQUENCE [LARGE SCALE GENOMIC DNA]</scope>
    <source>
        <strain evidence="11">TB1705</strain>
        <tissue evidence="11">Leaf</tissue>
    </source>
</reference>
<dbReference type="GO" id="GO:0004664">
    <property type="term" value="F:prephenate dehydratase activity"/>
    <property type="evidence" value="ECO:0007669"/>
    <property type="project" value="InterPro"/>
</dbReference>
<dbReference type="Gene3D" id="3.40.190.10">
    <property type="entry name" value="Periplasmic binding protein-like II"/>
    <property type="match status" value="2"/>
</dbReference>
<comment type="caution">
    <text evidence="11">The sequence shown here is derived from an EMBL/GenBank/DDBJ whole genome shotgun (WGS) entry which is preliminary data.</text>
</comment>
<dbReference type="CDD" id="cd13631">
    <property type="entry name" value="PBP2_Ct-PDT_like"/>
    <property type="match status" value="1"/>
</dbReference>
<keyword evidence="4" id="KW-0028">Amino-acid biosynthesis</keyword>
<dbReference type="PROSITE" id="PS51171">
    <property type="entry name" value="PREPHENATE_DEHYDR_3"/>
    <property type="match status" value="1"/>
</dbReference>
<comment type="pathway">
    <text evidence="2">Amino-acid biosynthesis; L-phenylalanine biosynthesis; L-phenylalanine from L-arogenate: step 1/1.</text>
</comment>
<dbReference type="InterPro" id="IPR018528">
    <property type="entry name" value="Preph_deHydtase_CS"/>
</dbReference>
<gene>
    <name evidence="11" type="ORF">GIB67_020666</name>
</gene>
<sequence>MGFDISPMVYHSVQHSGVLAQSLQEKVKELREEMTMKILYYESYIRPECFINIYQRVTNLFFYRQDSTGLTTSPDNYRCILADDMGHSRKGDLFSCKSAGVHVTSKPSSGDSLNLIRKKLEGLSSKRATIPVEDDKPSLEFKQILVPIEEVDSKNEAATLKAYSKCKAISCDQFEAVFRAVELWLVHKAVIPIVNTLGGSIHRNYDLLLRHRLHIVVEVQLAVNHCLLGLPGIVRESTDDTTGAAQFVTLNRLKDIGAIASARAVDIYGLKVLAENIQDAFENITHFLIHARKPIIPKADRPFKTSIVFTLEEGPEVLFKALAIFAMRDINLTKIESRPQRKWPLRVVDDLNARCAKYFDYLFYIDFEASMAKERAQNVLIHLQEFATFMRLLGCYPMDLILWIFYDEGNFE</sequence>
<evidence type="ECO:0000313" key="12">
    <source>
        <dbReference type="Proteomes" id="UP000541444"/>
    </source>
</evidence>
<evidence type="ECO:0000256" key="6">
    <source>
        <dbReference type="ARBA" id="ARBA00023222"/>
    </source>
</evidence>
<feature type="domain" description="ACT" evidence="10">
    <location>
        <begin position="306"/>
        <end position="397"/>
    </location>
</feature>
<dbReference type="OrthoDB" id="2414662at2759"/>
<feature type="domain" description="Prephenate dehydratase" evidence="9">
    <location>
        <begin position="90"/>
        <end position="292"/>
    </location>
</feature>
<dbReference type="GO" id="GO:0009094">
    <property type="term" value="P:L-phenylalanine biosynthetic process"/>
    <property type="evidence" value="ECO:0007669"/>
    <property type="project" value="UniProtKB-UniPathway"/>
</dbReference>
<evidence type="ECO:0000256" key="8">
    <source>
        <dbReference type="ARBA" id="ARBA00050723"/>
    </source>
</evidence>
<evidence type="ECO:0000259" key="9">
    <source>
        <dbReference type="PROSITE" id="PS51171"/>
    </source>
</evidence>
<dbReference type="SUPFAM" id="SSF55021">
    <property type="entry name" value="ACT-like"/>
    <property type="match status" value="1"/>
</dbReference>
<accession>A0A7J7M9B8</accession>
<dbReference type="AlphaFoldDB" id="A0A7J7M9B8"/>
<keyword evidence="5" id="KW-0057">Aromatic amino acid biosynthesis</keyword>
<organism evidence="11 12">
    <name type="scientific">Kingdonia uniflora</name>
    <dbReference type="NCBI Taxonomy" id="39325"/>
    <lineage>
        <taxon>Eukaryota</taxon>
        <taxon>Viridiplantae</taxon>
        <taxon>Streptophyta</taxon>
        <taxon>Embryophyta</taxon>
        <taxon>Tracheophyta</taxon>
        <taxon>Spermatophyta</taxon>
        <taxon>Magnoliopsida</taxon>
        <taxon>Ranunculales</taxon>
        <taxon>Circaeasteraceae</taxon>
        <taxon>Kingdonia</taxon>
    </lineage>
</organism>
<dbReference type="InterPro" id="IPR002912">
    <property type="entry name" value="ACT_dom"/>
</dbReference>
<dbReference type="Pfam" id="PF00800">
    <property type="entry name" value="PDT"/>
    <property type="match status" value="1"/>
</dbReference>
<keyword evidence="7" id="KW-0456">Lyase</keyword>
<evidence type="ECO:0000259" key="10">
    <source>
        <dbReference type="PROSITE" id="PS51671"/>
    </source>
</evidence>
<dbReference type="InterPro" id="IPR001086">
    <property type="entry name" value="Preph_deHydtase"/>
</dbReference>
<dbReference type="EMBL" id="JACGCM010001692">
    <property type="protein sequence ID" value="KAF6151442.1"/>
    <property type="molecule type" value="Genomic_DNA"/>
</dbReference>
<evidence type="ECO:0000313" key="11">
    <source>
        <dbReference type="EMBL" id="KAF6151442.1"/>
    </source>
</evidence>
<evidence type="ECO:0000256" key="5">
    <source>
        <dbReference type="ARBA" id="ARBA00023141"/>
    </source>
</evidence>
<dbReference type="PROSITE" id="PS51671">
    <property type="entry name" value="ACT"/>
    <property type="match status" value="1"/>
</dbReference>